<dbReference type="OrthoDB" id="10264376at2759"/>
<keyword evidence="2" id="KW-1185">Reference proteome</keyword>
<name>A0A3S4ZRX9_9PLAT</name>
<proteinExistence type="predicted"/>
<organism evidence="1 2">
    <name type="scientific">Protopolystoma xenopodis</name>
    <dbReference type="NCBI Taxonomy" id="117903"/>
    <lineage>
        <taxon>Eukaryota</taxon>
        <taxon>Metazoa</taxon>
        <taxon>Spiralia</taxon>
        <taxon>Lophotrochozoa</taxon>
        <taxon>Platyhelminthes</taxon>
        <taxon>Monogenea</taxon>
        <taxon>Polyopisthocotylea</taxon>
        <taxon>Polystomatidea</taxon>
        <taxon>Polystomatidae</taxon>
        <taxon>Protopolystoma</taxon>
    </lineage>
</organism>
<dbReference type="Proteomes" id="UP000784294">
    <property type="component" value="Unassembled WGS sequence"/>
</dbReference>
<comment type="caution">
    <text evidence="1">The sequence shown here is derived from an EMBL/GenBank/DDBJ whole genome shotgun (WGS) entry which is preliminary data.</text>
</comment>
<protein>
    <submittedName>
        <fullName evidence="1">Uncharacterized protein</fullName>
    </submittedName>
</protein>
<dbReference type="AlphaFoldDB" id="A0A3S4ZRX9"/>
<evidence type="ECO:0000313" key="2">
    <source>
        <dbReference type="Proteomes" id="UP000784294"/>
    </source>
</evidence>
<accession>A0A3S4ZRX9</accession>
<gene>
    <name evidence="1" type="ORF">PXEA_LOCUS11769</name>
</gene>
<reference evidence="1" key="1">
    <citation type="submission" date="2018-11" db="EMBL/GenBank/DDBJ databases">
        <authorList>
            <consortium name="Pathogen Informatics"/>
        </authorList>
    </citation>
    <scope>NUCLEOTIDE SEQUENCE</scope>
</reference>
<sequence>MTCAGWDIWRKTGHQFHVKHWAGSKLNGIVLVDLQPNRFWPTVRHGNQTSGGIGGLAKCCYNPVESSLFAADTGFISFCRNS</sequence>
<dbReference type="EMBL" id="CAAALY010036532">
    <property type="protein sequence ID" value="VEL18329.1"/>
    <property type="molecule type" value="Genomic_DNA"/>
</dbReference>
<evidence type="ECO:0000313" key="1">
    <source>
        <dbReference type="EMBL" id="VEL18329.1"/>
    </source>
</evidence>